<dbReference type="WBParaSite" id="BXY_1035200.1">
    <property type="protein sequence ID" value="BXY_1035200.1"/>
    <property type="gene ID" value="BXY_1035200"/>
</dbReference>
<dbReference type="Proteomes" id="UP000095284">
    <property type="component" value="Unplaced"/>
</dbReference>
<sequence length="307" mass="35379">MRSKLTMKKSDFRRKFILNLILVPFFLSQTVPVATETRINRTLDESVMFTHVFRQRYDLLEPRIETYGSDYMRHLILPEITAYNEGMRLSLQSRNQDPGRKTYQEIVAPIIDTLTRSNVTKVCGKCGAGGNVEIDENGDVLKVSAELAAQAESAMNCISSISAEPSIESGYYFRRHAARLLQIRDLLKKIQKNLDVPNDICPICLNDLCTLPVYCLLCQRVIGCANCIIAWLTQQEGLIIRCLRCQRRSFKNSPMIELTNRAIIPRDLTLLESIFLRIMMFFLKWAWSIFGSTVLMIIRPTQPRRYR</sequence>
<dbReference type="AlphaFoldDB" id="A0A1I7SBF4"/>
<keyword evidence="1" id="KW-1133">Transmembrane helix</keyword>
<keyword evidence="1" id="KW-0472">Membrane</keyword>
<organism evidence="2 3">
    <name type="scientific">Bursaphelenchus xylophilus</name>
    <name type="common">Pinewood nematode worm</name>
    <name type="synonym">Aphelenchoides xylophilus</name>
    <dbReference type="NCBI Taxonomy" id="6326"/>
    <lineage>
        <taxon>Eukaryota</taxon>
        <taxon>Metazoa</taxon>
        <taxon>Ecdysozoa</taxon>
        <taxon>Nematoda</taxon>
        <taxon>Chromadorea</taxon>
        <taxon>Rhabditida</taxon>
        <taxon>Tylenchina</taxon>
        <taxon>Tylenchomorpha</taxon>
        <taxon>Aphelenchoidea</taxon>
        <taxon>Aphelenchoididae</taxon>
        <taxon>Bursaphelenchus</taxon>
    </lineage>
</organism>
<name>A0A1I7SBF4_BURXY</name>
<protein>
    <submittedName>
        <fullName evidence="3">RING-type domain-containing protein</fullName>
    </submittedName>
</protein>
<evidence type="ECO:0000313" key="3">
    <source>
        <dbReference type="WBParaSite" id="BXY_1035200.1"/>
    </source>
</evidence>
<evidence type="ECO:0000256" key="1">
    <source>
        <dbReference type="SAM" id="Phobius"/>
    </source>
</evidence>
<reference evidence="3" key="1">
    <citation type="submission" date="2016-11" db="UniProtKB">
        <authorList>
            <consortium name="WormBaseParasite"/>
        </authorList>
    </citation>
    <scope>IDENTIFICATION</scope>
</reference>
<accession>A0A1I7SBF4</accession>
<proteinExistence type="predicted"/>
<feature type="transmembrane region" description="Helical" evidence="1">
    <location>
        <begin position="274"/>
        <end position="298"/>
    </location>
</feature>
<keyword evidence="1" id="KW-0812">Transmembrane</keyword>
<evidence type="ECO:0000313" key="2">
    <source>
        <dbReference type="Proteomes" id="UP000095284"/>
    </source>
</evidence>